<feature type="compositionally biased region" description="Acidic residues" evidence="1">
    <location>
        <begin position="1"/>
        <end position="11"/>
    </location>
</feature>
<accession>A0AAE1GM32</accession>
<sequence length="73" mass="7989">MESPTEEDFLDNTEGRTPIGGGSSGGSLCEGPALQIQEDPSTCNHLRQLLLQEHLHTSSADRQRRRILGSNSR</sequence>
<keyword evidence="3" id="KW-1185">Reference proteome</keyword>
<dbReference type="EMBL" id="JAWQEG010000288">
    <property type="protein sequence ID" value="KAK3892008.1"/>
    <property type="molecule type" value="Genomic_DNA"/>
</dbReference>
<evidence type="ECO:0000313" key="3">
    <source>
        <dbReference type="Proteomes" id="UP001286313"/>
    </source>
</evidence>
<gene>
    <name evidence="2" type="ORF">Pcinc_004133</name>
</gene>
<evidence type="ECO:0000313" key="2">
    <source>
        <dbReference type="EMBL" id="KAK3892008.1"/>
    </source>
</evidence>
<feature type="region of interest" description="Disordered" evidence="1">
    <location>
        <begin position="1"/>
        <end position="33"/>
    </location>
</feature>
<proteinExistence type="predicted"/>
<reference evidence="2" key="1">
    <citation type="submission" date="2023-10" db="EMBL/GenBank/DDBJ databases">
        <title>Genome assemblies of two species of porcelain crab, Petrolisthes cinctipes and Petrolisthes manimaculis (Anomura: Porcellanidae).</title>
        <authorList>
            <person name="Angst P."/>
        </authorList>
    </citation>
    <scope>NUCLEOTIDE SEQUENCE</scope>
    <source>
        <strain evidence="2">PB745_01</strain>
        <tissue evidence="2">Gill</tissue>
    </source>
</reference>
<dbReference type="Proteomes" id="UP001286313">
    <property type="component" value="Unassembled WGS sequence"/>
</dbReference>
<dbReference type="AlphaFoldDB" id="A0AAE1GM32"/>
<organism evidence="2 3">
    <name type="scientific">Petrolisthes cinctipes</name>
    <name type="common">Flat porcelain crab</name>
    <dbReference type="NCBI Taxonomy" id="88211"/>
    <lineage>
        <taxon>Eukaryota</taxon>
        <taxon>Metazoa</taxon>
        <taxon>Ecdysozoa</taxon>
        <taxon>Arthropoda</taxon>
        <taxon>Crustacea</taxon>
        <taxon>Multicrustacea</taxon>
        <taxon>Malacostraca</taxon>
        <taxon>Eumalacostraca</taxon>
        <taxon>Eucarida</taxon>
        <taxon>Decapoda</taxon>
        <taxon>Pleocyemata</taxon>
        <taxon>Anomura</taxon>
        <taxon>Galatheoidea</taxon>
        <taxon>Porcellanidae</taxon>
        <taxon>Petrolisthes</taxon>
    </lineage>
</organism>
<evidence type="ECO:0000256" key="1">
    <source>
        <dbReference type="SAM" id="MobiDB-lite"/>
    </source>
</evidence>
<name>A0AAE1GM32_PETCI</name>
<protein>
    <submittedName>
        <fullName evidence="2">Uncharacterized protein</fullName>
    </submittedName>
</protein>
<comment type="caution">
    <text evidence="2">The sequence shown here is derived from an EMBL/GenBank/DDBJ whole genome shotgun (WGS) entry which is preliminary data.</text>
</comment>